<name>A0A5M3W3U4_9ACTN</name>
<dbReference type="Pfam" id="PF01941">
    <property type="entry name" value="AdoMet_Synthase"/>
    <property type="match status" value="1"/>
</dbReference>
<dbReference type="Proteomes" id="UP000334990">
    <property type="component" value="Unassembled WGS sequence"/>
</dbReference>
<dbReference type="RefSeq" id="WP_218034507.1">
    <property type="nucleotide sequence ID" value="NZ_BAAABN010000068.1"/>
</dbReference>
<dbReference type="EMBL" id="BLAD01000068">
    <property type="protein sequence ID" value="GES03416.1"/>
    <property type="molecule type" value="Genomic_DNA"/>
</dbReference>
<comment type="caution">
    <text evidence="2">The sequence shown here is derived from an EMBL/GenBank/DDBJ whole genome shotgun (WGS) entry which is preliminary data.</text>
</comment>
<organism evidence="2 3">
    <name type="scientific">Acrocarpospora corrugata</name>
    <dbReference type="NCBI Taxonomy" id="35763"/>
    <lineage>
        <taxon>Bacteria</taxon>
        <taxon>Bacillati</taxon>
        <taxon>Actinomycetota</taxon>
        <taxon>Actinomycetes</taxon>
        <taxon>Streptosporangiales</taxon>
        <taxon>Streptosporangiaceae</taxon>
        <taxon>Acrocarpospora</taxon>
    </lineage>
</organism>
<evidence type="ECO:0000313" key="3">
    <source>
        <dbReference type="Proteomes" id="UP000334990"/>
    </source>
</evidence>
<dbReference type="PANTHER" id="PTHR36697">
    <property type="entry name" value="S-ADENOSYLMETHIONINE SYNTHASE"/>
    <property type="match status" value="1"/>
</dbReference>
<keyword evidence="3" id="KW-1185">Reference proteome</keyword>
<reference evidence="2 3" key="1">
    <citation type="submission" date="2019-10" db="EMBL/GenBank/DDBJ databases">
        <title>Whole genome shotgun sequence of Acrocarpospora corrugata NBRC 13972.</title>
        <authorList>
            <person name="Ichikawa N."/>
            <person name="Kimura A."/>
            <person name="Kitahashi Y."/>
            <person name="Komaki H."/>
            <person name="Oguchi A."/>
        </authorList>
    </citation>
    <scope>NUCLEOTIDE SEQUENCE [LARGE SCALE GENOMIC DNA]</scope>
    <source>
        <strain evidence="2 3">NBRC 13972</strain>
    </source>
</reference>
<gene>
    <name evidence="2" type="ORF">Acor_54820</name>
</gene>
<protein>
    <recommendedName>
        <fullName evidence="4">S-adenosylmethionine synthetase</fullName>
    </recommendedName>
</protein>
<dbReference type="InterPro" id="IPR042543">
    <property type="entry name" value="AdoMet_synthase_2"/>
</dbReference>
<accession>A0A5M3W3U4</accession>
<evidence type="ECO:0000313" key="2">
    <source>
        <dbReference type="EMBL" id="GES03416.1"/>
    </source>
</evidence>
<sequence>MKILFSALGAAQAGFDCAERKGIGHPDTLADLIADTFSREYSRWCLKEFGVIPNHWVDKVTLVGAASHVAFGSFTIARPVQCHLIGKITEQVGDRPIPLMELFEQATLHVMAEALGGTSIWPHLLLFIASTSGTAVDHDARFYAPGGPEDLRKVLRSETVANDTVICTGSSGPGPAGRLAIWLEEHIRHIAPAQIGTDVKTLVVRQGDRYDVTAAVPVHPETVQSWREYADLIDAFRDRLKSDLAARCDAELHLNTKDRAERGYLAPFGTALGKGDCGVVGRGNRAYGVIEPLRPAGCEAPAGKTRSTTAGRSTALWLAAPHRRWRPRAAARPR</sequence>
<dbReference type="InterPro" id="IPR027790">
    <property type="entry name" value="AdoMet_synthase_2_family"/>
</dbReference>
<comment type="similarity">
    <text evidence="1">Belongs to the AdoMet synthetase 2 family.</text>
</comment>
<dbReference type="AlphaFoldDB" id="A0A5M3W3U4"/>
<dbReference type="Gene3D" id="3.30.300.10">
    <property type="match status" value="1"/>
</dbReference>
<evidence type="ECO:0000256" key="1">
    <source>
        <dbReference type="ARBA" id="ARBA00006892"/>
    </source>
</evidence>
<evidence type="ECO:0008006" key="4">
    <source>
        <dbReference type="Google" id="ProtNLM"/>
    </source>
</evidence>
<dbReference type="Gene3D" id="3.30.300.340">
    <property type="entry name" value="S-adenosylmethionine synthetase, N-terminal domain"/>
    <property type="match status" value="1"/>
</dbReference>
<proteinExistence type="inferred from homology"/>
<dbReference type="PANTHER" id="PTHR36697:SF1">
    <property type="entry name" value="S-ADENOSYLMETHIONINE SYNTHASE"/>
    <property type="match status" value="1"/>
</dbReference>